<evidence type="ECO:0000313" key="5">
    <source>
        <dbReference type="Proteomes" id="UP000694416"/>
    </source>
</evidence>
<feature type="domain" description="Zinc knuckle" evidence="3">
    <location>
        <begin position="178"/>
        <end position="219"/>
    </location>
</feature>
<reference evidence="4" key="1">
    <citation type="submission" date="2025-08" db="UniProtKB">
        <authorList>
            <consortium name="Ensembl"/>
        </authorList>
    </citation>
    <scope>IDENTIFICATION</scope>
</reference>
<evidence type="ECO:0000256" key="1">
    <source>
        <dbReference type="ARBA" id="ARBA00007943"/>
    </source>
</evidence>
<evidence type="ECO:0000256" key="2">
    <source>
        <dbReference type="SAM" id="MobiDB-lite"/>
    </source>
</evidence>
<dbReference type="PANTHER" id="PTHR16035">
    <property type="entry name" value="PROTEIN FAM90A1"/>
    <property type="match status" value="1"/>
</dbReference>
<proteinExistence type="inferred from homology"/>
<accession>A0A8C9H2H8</accession>
<dbReference type="InterPro" id="IPR041670">
    <property type="entry name" value="Znf-CCHC_6"/>
</dbReference>
<keyword evidence="5" id="KW-1185">Reference proteome</keyword>
<dbReference type="InterPro" id="IPR039213">
    <property type="entry name" value="FAM90"/>
</dbReference>
<comment type="similarity">
    <text evidence="1">Belongs to the FAM90 family.</text>
</comment>
<name>A0A8C9H2H8_9PRIM</name>
<evidence type="ECO:0000313" key="4">
    <source>
        <dbReference type="Ensembl" id="ENSPTEP00000013768.1"/>
    </source>
</evidence>
<dbReference type="Ensembl" id="ENSPTET00000020655.1">
    <property type="protein sequence ID" value="ENSPTEP00000013768.1"/>
    <property type="gene ID" value="ENSPTEG00000015388.1"/>
</dbReference>
<dbReference type="PANTHER" id="PTHR16035:SF16">
    <property type="entry name" value="PROTEIN FAM90A1-RELATED"/>
    <property type="match status" value="1"/>
</dbReference>
<feature type="compositionally biased region" description="Polar residues" evidence="2">
    <location>
        <begin position="155"/>
        <end position="166"/>
    </location>
</feature>
<feature type="region of interest" description="Disordered" evidence="2">
    <location>
        <begin position="140"/>
        <end position="270"/>
    </location>
</feature>
<dbReference type="AlphaFoldDB" id="A0A8C9H2H8"/>
<evidence type="ECO:0000259" key="3">
    <source>
        <dbReference type="Pfam" id="PF15288"/>
    </source>
</evidence>
<feature type="region of interest" description="Disordered" evidence="2">
    <location>
        <begin position="104"/>
        <end position="128"/>
    </location>
</feature>
<protein>
    <recommendedName>
        <fullName evidence="3">Zinc knuckle domain-containing protein</fullName>
    </recommendedName>
</protein>
<dbReference type="Pfam" id="PF15288">
    <property type="entry name" value="zf-CCHC_6"/>
    <property type="match status" value="1"/>
</dbReference>
<dbReference type="Proteomes" id="UP000694416">
    <property type="component" value="Unplaced"/>
</dbReference>
<feature type="compositionally biased region" description="Polar residues" evidence="2">
    <location>
        <begin position="245"/>
        <end position="269"/>
    </location>
</feature>
<organism evidence="4 5">
    <name type="scientific">Piliocolobus tephrosceles</name>
    <name type="common">Ugandan red Colobus</name>
    <dbReference type="NCBI Taxonomy" id="591936"/>
    <lineage>
        <taxon>Eukaryota</taxon>
        <taxon>Metazoa</taxon>
        <taxon>Chordata</taxon>
        <taxon>Craniata</taxon>
        <taxon>Vertebrata</taxon>
        <taxon>Euteleostomi</taxon>
        <taxon>Mammalia</taxon>
        <taxon>Eutheria</taxon>
        <taxon>Euarchontoglires</taxon>
        <taxon>Primates</taxon>
        <taxon>Haplorrhini</taxon>
        <taxon>Catarrhini</taxon>
        <taxon>Cercopithecidae</taxon>
        <taxon>Colobinae</taxon>
        <taxon>Piliocolobus</taxon>
    </lineage>
</organism>
<feature type="compositionally biased region" description="Basic and acidic residues" evidence="2">
    <location>
        <begin position="111"/>
        <end position="120"/>
    </location>
</feature>
<reference evidence="4" key="2">
    <citation type="submission" date="2025-09" db="UniProtKB">
        <authorList>
            <consortium name="Ensembl"/>
        </authorList>
    </citation>
    <scope>IDENTIFICATION</scope>
</reference>
<sequence>MGLNASCPWETPGIGRNERLVFFPPQGNRISWAEPAVMDPNTLSMEQGKQFLKQCGIPQRDIDLMTEKWVVLASVEVLLRFPLKPGEDLTARCVSNEKCQALVDRPPTISQRREYQEGRKSSNQLRKRTDQKLKDLPQMAGHPVHHQAQRPPTAKNPQKQQRTPMGQRTPPGEEEESRVKRKNCGAFGHSARSKTCPMKRWSGALPLQPRGSHKGKENLQPTKPQLPQAPGPFMRIDRKKEQGPRPQQQQSKALTQTFPRSPQEKTQGTWKEPVKACFLLRHQEEICPGPCVHRSTACLHTWDDITLPFGSQ</sequence>